<evidence type="ECO:0000256" key="1">
    <source>
        <dbReference type="SAM" id="MobiDB-lite"/>
    </source>
</evidence>
<evidence type="ECO:0000313" key="3">
    <source>
        <dbReference type="Proteomes" id="UP000306102"/>
    </source>
</evidence>
<dbReference type="STRING" id="542762.A0A4S4ENW5"/>
<dbReference type="InterPro" id="IPR008081">
    <property type="entry name" value="Cytoplasmic_FMR1-int"/>
</dbReference>
<name>A0A4S4ENW5_CAMSN</name>
<organism evidence="2 3">
    <name type="scientific">Camellia sinensis var. sinensis</name>
    <name type="common">China tea</name>
    <dbReference type="NCBI Taxonomy" id="542762"/>
    <lineage>
        <taxon>Eukaryota</taxon>
        <taxon>Viridiplantae</taxon>
        <taxon>Streptophyta</taxon>
        <taxon>Embryophyta</taxon>
        <taxon>Tracheophyta</taxon>
        <taxon>Spermatophyta</taxon>
        <taxon>Magnoliopsida</taxon>
        <taxon>eudicotyledons</taxon>
        <taxon>Gunneridae</taxon>
        <taxon>Pentapetalae</taxon>
        <taxon>asterids</taxon>
        <taxon>Ericales</taxon>
        <taxon>Theaceae</taxon>
        <taxon>Camellia</taxon>
    </lineage>
</organism>
<evidence type="ECO:0000313" key="2">
    <source>
        <dbReference type="EMBL" id="THG17915.1"/>
    </source>
</evidence>
<dbReference type="Proteomes" id="UP000306102">
    <property type="component" value="Unassembled WGS sequence"/>
</dbReference>
<feature type="compositionally biased region" description="Basic and acidic residues" evidence="1">
    <location>
        <begin position="22"/>
        <end position="40"/>
    </location>
</feature>
<dbReference type="AlphaFoldDB" id="A0A4S4ENW5"/>
<dbReference type="PIRSF" id="PIRSF008153">
    <property type="entry name" value="FMR1_interacting"/>
    <property type="match status" value="1"/>
</dbReference>
<dbReference type="EMBL" id="SDRB02003366">
    <property type="protein sequence ID" value="THG17915.1"/>
    <property type="molecule type" value="Genomic_DNA"/>
</dbReference>
<keyword evidence="3" id="KW-1185">Reference proteome</keyword>
<protein>
    <submittedName>
        <fullName evidence="2">Uncharacterized protein</fullName>
    </submittedName>
</protein>
<feature type="region of interest" description="Disordered" evidence="1">
    <location>
        <begin position="1"/>
        <end position="46"/>
    </location>
</feature>
<comment type="caution">
    <text evidence="2">The sequence shown here is derived from an EMBL/GenBank/DDBJ whole genome shotgun (WGS) entry which is preliminary data.</text>
</comment>
<dbReference type="PANTHER" id="PTHR12195">
    <property type="entry name" value="CYTOPLASMIC FMR1-INTERACTING PROTEIN-RELATED"/>
    <property type="match status" value="1"/>
</dbReference>
<dbReference type="Pfam" id="PF05994">
    <property type="entry name" value="FragX_IP"/>
    <property type="match status" value="2"/>
</dbReference>
<sequence>MLSEREREDREGEEDRDEEGDSERRTVEGPDAGRWRRGTEEESSTTRRSGKTLKYLCNSVLPFFPVECSLPWMLVNHMIESQNAGLLESVLMPFGIYNDSALQALVILRQRFLYDEIEAEVDHCFDIFVSKLCETIFTYYKSWAARYALALCELLDPSFVFVLDNGEKFSVQPMRFTALPKCSCSVITTLEPMITGLQDALPKSIGQATFDGGVTGCLRLVKEHLNWGSKSELKAEVLRGIKEIGSVLYWMGLLDVVLREVDITHFMQTAPWLGLIPGADGQILQSQDGGDSPIVTLFKSATSAAVSNPGFSNPTAFYAISKQAEAAGA</sequence>
<feature type="compositionally biased region" description="Acidic residues" evidence="1">
    <location>
        <begin position="11"/>
        <end position="21"/>
    </location>
</feature>
<dbReference type="GO" id="GO:0030833">
    <property type="term" value="P:regulation of actin filament polymerization"/>
    <property type="evidence" value="ECO:0007669"/>
    <property type="project" value="InterPro"/>
</dbReference>
<reference evidence="2 3" key="1">
    <citation type="journal article" date="2018" name="Proc. Natl. Acad. Sci. U.S.A.">
        <title>Draft genome sequence of Camellia sinensis var. sinensis provides insights into the evolution of the tea genome and tea quality.</title>
        <authorList>
            <person name="Wei C."/>
            <person name="Yang H."/>
            <person name="Wang S."/>
            <person name="Zhao J."/>
            <person name="Liu C."/>
            <person name="Gao L."/>
            <person name="Xia E."/>
            <person name="Lu Y."/>
            <person name="Tai Y."/>
            <person name="She G."/>
            <person name="Sun J."/>
            <person name="Cao H."/>
            <person name="Tong W."/>
            <person name="Gao Q."/>
            <person name="Li Y."/>
            <person name="Deng W."/>
            <person name="Jiang X."/>
            <person name="Wang W."/>
            <person name="Chen Q."/>
            <person name="Zhang S."/>
            <person name="Li H."/>
            <person name="Wu J."/>
            <person name="Wang P."/>
            <person name="Li P."/>
            <person name="Shi C."/>
            <person name="Zheng F."/>
            <person name="Jian J."/>
            <person name="Huang B."/>
            <person name="Shan D."/>
            <person name="Shi M."/>
            <person name="Fang C."/>
            <person name="Yue Y."/>
            <person name="Li F."/>
            <person name="Li D."/>
            <person name="Wei S."/>
            <person name="Han B."/>
            <person name="Jiang C."/>
            <person name="Yin Y."/>
            <person name="Xia T."/>
            <person name="Zhang Z."/>
            <person name="Bennetzen J.L."/>
            <person name="Zhao S."/>
            <person name="Wan X."/>
        </authorList>
    </citation>
    <scope>NUCLEOTIDE SEQUENCE [LARGE SCALE GENOMIC DNA]</scope>
    <source>
        <strain evidence="3">cv. Shuchazao</strain>
        <tissue evidence="2">Leaf</tissue>
    </source>
</reference>
<dbReference type="GO" id="GO:0031267">
    <property type="term" value="F:small GTPase binding"/>
    <property type="evidence" value="ECO:0007669"/>
    <property type="project" value="InterPro"/>
</dbReference>
<feature type="compositionally biased region" description="Basic and acidic residues" evidence="1">
    <location>
        <begin position="1"/>
        <end position="10"/>
    </location>
</feature>
<accession>A0A4S4ENW5</accession>
<proteinExistence type="predicted"/>
<gene>
    <name evidence="2" type="ORF">TEA_019082</name>
</gene>